<name>A0ABV7FDS5_9GAMM</name>
<dbReference type="Gene3D" id="1.10.3210.10">
    <property type="entry name" value="Hypothetical protein af1432"/>
    <property type="match status" value="1"/>
</dbReference>
<dbReference type="InterPro" id="IPR052340">
    <property type="entry name" value="RNase_Y/CdgJ"/>
</dbReference>
<dbReference type="Pfam" id="PF08668">
    <property type="entry name" value="HDOD"/>
    <property type="match status" value="1"/>
</dbReference>
<dbReference type="Gene3D" id="3.30.450.40">
    <property type="match status" value="1"/>
</dbReference>
<dbReference type="InterPro" id="IPR029016">
    <property type="entry name" value="GAF-like_dom_sf"/>
</dbReference>
<accession>A0ABV7FDS5</accession>
<dbReference type="Proteomes" id="UP001595555">
    <property type="component" value="Unassembled WGS sequence"/>
</dbReference>
<keyword evidence="3" id="KW-1185">Reference proteome</keyword>
<evidence type="ECO:0000313" key="3">
    <source>
        <dbReference type="Proteomes" id="UP001595555"/>
    </source>
</evidence>
<evidence type="ECO:0000259" key="1">
    <source>
        <dbReference type="PROSITE" id="PS51833"/>
    </source>
</evidence>
<gene>
    <name evidence="2" type="ORF">ACFODX_04990</name>
</gene>
<reference evidence="3" key="1">
    <citation type="journal article" date="2019" name="Int. J. Syst. Evol. Microbiol.">
        <title>The Global Catalogue of Microorganisms (GCM) 10K type strain sequencing project: providing services to taxonomists for standard genome sequencing and annotation.</title>
        <authorList>
            <consortium name="The Broad Institute Genomics Platform"/>
            <consortium name="The Broad Institute Genome Sequencing Center for Infectious Disease"/>
            <person name="Wu L."/>
            <person name="Ma J."/>
        </authorList>
    </citation>
    <scope>NUCLEOTIDE SEQUENCE [LARGE SCALE GENOMIC DNA]</scope>
    <source>
        <strain evidence="3">KCTC 52237</strain>
    </source>
</reference>
<feature type="domain" description="HDOD" evidence="1">
    <location>
        <begin position="19"/>
        <end position="214"/>
    </location>
</feature>
<dbReference type="PANTHER" id="PTHR33525">
    <property type="match status" value="1"/>
</dbReference>
<dbReference type="SUPFAM" id="SSF109604">
    <property type="entry name" value="HD-domain/PDEase-like"/>
    <property type="match status" value="1"/>
</dbReference>
<comment type="caution">
    <text evidence="2">The sequence shown here is derived from an EMBL/GenBank/DDBJ whole genome shotgun (WGS) entry which is preliminary data.</text>
</comment>
<dbReference type="PANTHER" id="PTHR33525:SF3">
    <property type="entry name" value="RIBONUCLEASE Y"/>
    <property type="match status" value="1"/>
</dbReference>
<dbReference type="PROSITE" id="PS51833">
    <property type="entry name" value="HDOD"/>
    <property type="match status" value="1"/>
</dbReference>
<dbReference type="InterPro" id="IPR013976">
    <property type="entry name" value="HDOD"/>
</dbReference>
<dbReference type="EMBL" id="JBHRTF010000002">
    <property type="protein sequence ID" value="MFC3114906.1"/>
    <property type="molecule type" value="Genomic_DNA"/>
</dbReference>
<evidence type="ECO:0000313" key="2">
    <source>
        <dbReference type="EMBL" id="MFC3114906.1"/>
    </source>
</evidence>
<proteinExistence type="predicted"/>
<protein>
    <submittedName>
        <fullName evidence="2">HDOD domain-containing protein</fullName>
    </submittedName>
</protein>
<sequence length="467" mass="51992">MTSPRGLQEWMDTLAEQELPTLNAVVREICELSEDEKCRAEDLTKIILRDADLTSKVLKIANSVHYNPSFASIKTVSRAIVHLGFDNLRNITLATTLIDFFLQGKPKLQLIQSLARSFHAAVQAKAMVPFLDGDKKEQVFIAALLRNISELALISTGLPLVADFIDARDQDPQAEHSLALEFLGVDTSLLSRHLIKDWALGDLLSEACENHVHSSAAARAVNLGNQIATYIQRGIKSPEMTKLCQQTASLCKLPLEQAQQQILLMADEASVVAKTYGLDVLISALPDPEHLDAKEEPPQEVADYLFQQRLNQIHKAMMAGDSLPKVTQLSLAALHEGAAIARLAILFVDHKTKQLDVRYVAGKGTHLWRQQIKINLEQLRKGELLHEFLRHQEPYWYQPRLGQKDVGALQIMGATGGLFLAPLQLNKRLLAIAYADGERSTLNARQFEEFQLIANQLNLMMRLSAAP</sequence>
<dbReference type="RefSeq" id="WP_378116668.1">
    <property type="nucleotide sequence ID" value="NZ_JBHRTF010000002.1"/>
</dbReference>
<organism evidence="2 3">
    <name type="scientific">Cellvibrio fontiphilus</name>
    <dbReference type="NCBI Taxonomy" id="1815559"/>
    <lineage>
        <taxon>Bacteria</taxon>
        <taxon>Pseudomonadati</taxon>
        <taxon>Pseudomonadota</taxon>
        <taxon>Gammaproteobacteria</taxon>
        <taxon>Cellvibrionales</taxon>
        <taxon>Cellvibrionaceae</taxon>
        <taxon>Cellvibrio</taxon>
    </lineage>
</organism>